<dbReference type="HAMAP" id="MF_00034">
    <property type="entry name" value="RuvC"/>
    <property type="match status" value="1"/>
</dbReference>
<dbReference type="Pfam" id="PF02075">
    <property type="entry name" value="RuvC"/>
    <property type="match status" value="1"/>
</dbReference>
<organism evidence="13 14">
    <name type="scientific">Aphanothece hegewaldii CCALA 016</name>
    <dbReference type="NCBI Taxonomy" id="2107694"/>
    <lineage>
        <taxon>Bacteria</taxon>
        <taxon>Bacillati</taxon>
        <taxon>Cyanobacteriota</taxon>
        <taxon>Cyanophyceae</taxon>
        <taxon>Oscillatoriophycideae</taxon>
        <taxon>Chroococcales</taxon>
        <taxon>Aphanothecaceae</taxon>
        <taxon>Aphanothece</taxon>
    </lineage>
</organism>
<dbReference type="CDD" id="cd16962">
    <property type="entry name" value="RuvC"/>
    <property type="match status" value="1"/>
</dbReference>
<reference evidence="13 14" key="2">
    <citation type="submission" date="2018-03" db="EMBL/GenBank/DDBJ databases">
        <authorList>
            <person name="Keele B.F."/>
        </authorList>
    </citation>
    <scope>NUCLEOTIDE SEQUENCE [LARGE SCALE GENOMIC DNA]</scope>
    <source>
        <strain evidence="13 14">CCALA 016</strain>
    </source>
</reference>
<evidence type="ECO:0000256" key="2">
    <source>
        <dbReference type="ARBA" id="ARBA00022490"/>
    </source>
</evidence>
<evidence type="ECO:0000256" key="6">
    <source>
        <dbReference type="ARBA" id="ARBA00022763"/>
    </source>
</evidence>
<comment type="subcellular location">
    <subcellularLocation>
        <location evidence="12">Cytoplasm</location>
    </subcellularLocation>
</comment>
<keyword evidence="6 12" id="KW-0227">DNA damage</keyword>
<evidence type="ECO:0000313" key="14">
    <source>
        <dbReference type="Proteomes" id="UP000239001"/>
    </source>
</evidence>
<dbReference type="PROSITE" id="PS01321">
    <property type="entry name" value="RUVC"/>
    <property type="match status" value="1"/>
</dbReference>
<keyword evidence="10 12" id="KW-0233">DNA recombination</keyword>
<evidence type="ECO:0000256" key="8">
    <source>
        <dbReference type="ARBA" id="ARBA00022842"/>
    </source>
</evidence>
<keyword evidence="7 12" id="KW-0378">Hydrolase</keyword>
<keyword evidence="4 12" id="KW-0479">Metal-binding</keyword>
<feature type="binding site" evidence="12">
    <location>
        <position position="147"/>
    </location>
    <ligand>
        <name>Mg(2+)</name>
        <dbReference type="ChEBI" id="CHEBI:18420"/>
        <label>1</label>
    </ligand>
</feature>
<dbReference type="Proteomes" id="UP000239001">
    <property type="component" value="Unassembled WGS sequence"/>
</dbReference>
<keyword evidence="14" id="KW-1185">Reference proteome</keyword>
<dbReference type="GO" id="GO:0006310">
    <property type="term" value="P:DNA recombination"/>
    <property type="evidence" value="ECO:0007669"/>
    <property type="project" value="UniProtKB-UniRule"/>
</dbReference>
<feature type="active site" evidence="12">
    <location>
        <position position="75"/>
    </location>
</feature>
<sequence length="167" mass="18410">MSNATNYKTWLGIDPGLAILGWAILQDLGSNSPCLVDYGTIETPKDLSTARRLVEIEKDLICLVREFQPDGIAVEMPFFSREIKAAGGVIQALGIVSLVSYREINIEPIFLHQSSWKCHLGNGRANKQEVGEMVKRLFDLEKLPINDSVDAIAIAYAGLSGVRNEIH</sequence>
<evidence type="ECO:0000256" key="4">
    <source>
        <dbReference type="ARBA" id="ARBA00022723"/>
    </source>
</evidence>
<dbReference type="GO" id="GO:0048476">
    <property type="term" value="C:Holliday junction resolvase complex"/>
    <property type="evidence" value="ECO:0007669"/>
    <property type="project" value="UniProtKB-UniRule"/>
</dbReference>
<feature type="binding site" evidence="12">
    <location>
        <position position="75"/>
    </location>
    <ligand>
        <name>Mg(2+)</name>
        <dbReference type="ChEBI" id="CHEBI:18420"/>
        <label>2</label>
    </ligand>
</feature>
<keyword evidence="3 12" id="KW-0540">Nuclease</keyword>
<dbReference type="EMBL" id="PXOH01000003">
    <property type="protein sequence ID" value="PSF38797.1"/>
    <property type="molecule type" value="Genomic_DNA"/>
</dbReference>
<dbReference type="OrthoDB" id="9805499at2"/>
<keyword evidence="11 12" id="KW-0234">DNA repair</keyword>
<feature type="active site" evidence="12">
    <location>
        <position position="14"/>
    </location>
</feature>
<keyword evidence="2 12" id="KW-0963">Cytoplasm</keyword>
<comment type="cofactor">
    <cofactor evidence="12">
        <name>Mg(2+)</name>
        <dbReference type="ChEBI" id="CHEBI:18420"/>
    </cofactor>
    <text evidence="12">Binds 2 Mg(2+) ion per subunit.</text>
</comment>
<dbReference type="PRINTS" id="PR00696">
    <property type="entry name" value="RSOLVASERUVC"/>
</dbReference>
<evidence type="ECO:0000256" key="9">
    <source>
        <dbReference type="ARBA" id="ARBA00023125"/>
    </source>
</evidence>
<feature type="active site" evidence="12">
    <location>
        <position position="147"/>
    </location>
</feature>
<comment type="catalytic activity">
    <reaction evidence="12">
        <text>Endonucleolytic cleavage at a junction such as a reciprocal single-stranded crossover between two homologous DNA duplexes (Holliday junction).</text>
        <dbReference type="EC" id="3.1.21.10"/>
    </reaction>
</comment>
<dbReference type="GO" id="GO:0003677">
    <property type="term" value="F:DNA binding"/>
    <property type="evidence" value="ECO:0007669"/>
    <property type="project" value="UniProtKB-KW"/>
</dbReference>
<comment type="subunit">
    <text evidence="12">Homodimer which binds Holliday junction (HJ) DNA. The HJ becomes 2-fold symmetrical on binding to RuvC with unstacked arms; it has a different conformation from HJ DNA in complex with RuvA. In the full resolvosome a probable DNA-RuvA(4)-RuvB(12)-RuvC(2) complex forms which resolves the HJ.</text>
</comment>
<evidence type="ECO:0000256" key="5">
    <source>
        <dbReference type="ARBA" id="ARBA00022759"/>
    </source>
</evidence>
<dbReference type="SUPFAM" id="SSF53098">
    <property type="entry name" value="Ribonuclease H-like"/>
    <property type="match status" value="1"/>
</dbReference>
<keyword evidence="8 12" id="KW-0460">Magnesium</keyword>
<dbReference type="InterPro" id="IPR002176">
    <property type="entry name" value="X-over_junc_endoDNase_RuvC"/>
</dbReference>
<gene>
    <name evidence="12" type="primary">ruvC</name>
    <name evidence="13" type="ORF">C7H19_03850</name>
</gene>
<evidence type="ECO:0000313" key="13">
    <source>
        <dbReference type="EMBL" id="PSF38797.1"/>
    </source>
</evidence>
<dbReference type="PANTHER" id="PTHR30194:SF3">
    <property type="entry name" value="CROSSOVER JUNCTION ENDODEOXYRIBONUCLEASE RUVC"/>
    <property type="match status" value="1"/>
</dbReference>
<dbReference type="GO" id="GO:0008821">
    <property type="term" value="F:crossover junction DNA endonuclease activity"/>
    <property type="evidence" value="ECO:0007669"/>
    <property type="project" value="UniProtKB-UniRule"/>
</dbReference>
<dbReference type="InterPro" id="IPR036397">
    <property type="entry name" value="RNaseH_sf"/>
</dbReference>
<evidence type="ECO:0000256" key="10">
    <source>
        <dbReference type="ARBA" id="ARBA00023172"/>
    </source>
</evidence>
<dbReference type="AlphaFoldDB" id="A0A2T1M264"/>
<evidence type="ECO:0000256" key="3">
    <source>
        <dbReference type="ARBA" id="ARBA00022722"/>
    </source>
</evidence>
<comment type="similarity">
    <text evidence="1 12">Belongs to the RuvC family.</text>
</comment>
<dbReference type="EC" id="3.1.21.10" evidence="12"/>
<dbReference type="GO" id="GO:0000287">
    <property type="term" value="F:magnesium ion binding"/>
    <property type="evidence" value="ECO:0007669"/>
    <property type="project" value="UniProtKB-UniRule"/>
</dbReference>
<accession>A0A2T1M264</accession>
<evidence type="ECO:0000256" key="12">
    <source>
        <dbReference type="HAMAP-Rule" id="MF_00034"/>
    </source>
</evidence>
<dbReference type="PANTHER" id="PTHR30194">
    <property type="entry name" value="CROSSOVER JUNCTION ENDODEOXYRIBONUCLEASE RUVC"/>
    <property type="match status" value="1"/>
</dbReference>
<keyword evidence="5 12" id="KW-0255">Endonuclease</keyword>
<dbReference type="GO" id="GO:0005737">
    <property type="term" value="C:cytoplasm"/>
    <property type="evidence" value="ECO:0007669"/>
    <property type="project" value="UniProtKB-SubCell"/>
</dbReference>
<evidence type="ECO:0000256" key="7">
    <source>
        <dbReference type="ARBA" id="ARBA00022801"/>
    </source>
</evidence>
<proteinExistence type="inferred from homology"/>
<protein>
    <recommendedName>
        <fullName evidence="12">Crossover junction endodeoxyribonuclease RuvC</fullName>
        <ecNumber evidence="12">3.1.21.10</ecNumber>
    </recommendedName>
    <alternativeName>
        <fullName evidence="12">Holliday junction nuclease RuvC</fullName>
    </alternativeName>
    <alternativeName>
        <fullName evidence="12">Holliday junction resolvase RuvC</fullName>
    </alternativeName>
</protein>
<evidence type="ECO:0000256" key="1">
    <source>
        <dbReference type="ARBA" id="ARBA00009518"/>
    </source>
</evidence>
<name>A0A2T1M264_9CHRO</name>
<feature type="binding site" evidence="12">
    <location>
        <position position="14"/>
    </location>
    <ligand>
        <name>Mg(2+)</name>
        <dbReference type="ChEBI" id="CHEBI:18420"/>
        <label>1</label>
    </ligand>
</feature>
<comment type="caution">
    <text evidence="13">The sequence shown here is derived from an EMBL/GenBank/DDBJ whole genome shotgun (WGS) entry which is preliminary data.</text>
</comment>
<dbReference type="InterPro" id="IPR020563">
    <property type="entry name" value="X-over_junc_endoDNase_Mg_BS"/>
</dbReference>
<reference evidence="13 14" key="1">
    <citation type="submission" date="2018-03" db="EMBL/GenBank/DDBJ databases">
        <title>The ancient ancestry and fast evolution of plastids.</title>
        <authorList>
            <person name="Moore K.R."/>
            <person name="Magnabosco C."/>
            <person name="Momper L."/>
            <person name="Gold D.A."/>
            <person name="Bosak T."/>
            <person name="Fournier G.P."/>
        </authorList>
    </citation>
    <scope>NUCLEOTIDE SEQUENCE [LARGE SCALE GENOMIC DNA]</scope>
    <source>
        <strain evidence="13 14">CCALA 016</strain>
    </source>
</reference>
<comment type="function">
    <text evidence="12">The RuvA-RuvB-RuvC complex processes Holliday junction (HJ) DNA during genetic recombination and DNA repair. Endonuclease that resolves HJ intermediates. Cleaves cruciform DNA by making single-stranded nicks across the HJ at symmetrical positions within the homologous arms, yielding a 5'-phosphate and a 3'-hydroxyl group; requires a central core of homology in the junction. The consensus cleavage sequence is 5'-(A/T)TT(C/G)-3'. Cleavage occurs on the 3'-side of the TT dinucleotide at the point of strand exchange. HJ branch migration catalyzed by RuvA-RuvB allows RuvC to scan DNA until it finds its consensus sequence, where it cleaves and resolves the cruciform DNA.</text>
</comment>
<dbReference type="Gene3D" id="3.30.420.10">
    <property type="entry name" value="Ribonuclease H-like superfamily/Ribonuclease H"/>
    <property type="match status" value="1"/>
</dbReference>
<evidence type="ECO:0000256" key="11">
    <source>
        <dbReference type="ARBA" id="ARBA00023204"/>
    </source>
</evidence>
<dbReference type="GO" id="GO:0006281">
    <property type="term" value="P:DNA repair"/>
    <property type="evidence" value="ECO:0007669"/>
    <property type="project" value="UniProtKB-UniRule"/>
</dbReference>
<keyword evidence="9 12" id="KW-0238">DNA-binding</keyword>
<dbReference type="InterPro" id="IPR012337">
    <property type="entry name" value="RNaseH-like_sf"/>
</dbReference>